<organism evidence="2 3">
    <name type="scientific">Phrynosoma platyrhinos</name>
    <name type="common">Desert horned lizard</name>
    <dbReference type="NCBI Taxonomy" id="52577"/>
    <lineage>
        <taxon>Eukaryota</taxon>
        <taxon>Metazoa</taxon>
        <taxon>Chordata</taxon>
        <taxon>Craniata</taxon>
        <taxon>Vertebrata</taxon>
        <taxon>Euteleostomi</taxon>
        <taxon>Lepidosauria</taxon>
        <taxon>Squamata</taxon>
        <taxon>Bifurcata</taxon>
        <taxon>Unidentata</taxon>
        <taxon>Episquamata</taxon>
        <taxon>Toxicofera</taxon>
        <taxon>Iguania</taxon>
        <taxon>Phrynosomatidae</taxon>
        <taxon>Phrynosomatinae</taxon>
        <taxon>Phrynosoma</taxon>
    </lineage>
</organism>
<evidence type="ECO:0008006" key="4">
    <source>
        <dbReference type="Google" id="ProtNLM"/>
    </source>
</evidence>
<name>A0ABQ7TJV8_PHRPL</name>
<keyword evidence="1" id="KW-0175">Coiled coil</keyword>
<dbReference type="InterPro" id="IPR027801">
    <property type="entry name" value="CENP-P"/>
</dbReference>
<dbReference type="Proteomes" id="UP000826234">
    <property type="component" value="Unassembled WGS sequence"/>
</dbReference>
<evidence type="ECO:0000313" key="2">
    <source>
        <dbReference type="EMBL" id="KAH0630072.1"/>
    </source>
</evidence>
<dbReference type="EMBL" id="JAIPUX010000439">
    <property type="protein sequence ID" value="KAH0630072.1"/>
    <property type="molecule type" value="Genomic_DNA"/>
</dbReference>
<gene>
    <name evidence="2" type="ORF">JD844_012668</name>
</gene>
<reference evidence="2 3" key="1">
    <citation type="journal article" date="2022" name="Gigascience">
        <title>A chromosome-level genome assembly and annotation of the desert horned lizard, Phrynosoma platyrhinos, provides insight into chromosomal rearrangements among reptiles.</title>
        <authorList>
            <person name="Koochekian N."/>
            <person name="Ascanio A."/>
            <person name="Farleigh K."/>
            <person name="Card D.C."/>
            <person name="Schield D.R."/>
            <person name="Castoe T.A."/>
            <person name="Jezkova T."/>
        </authorList>
    </citation>
    <scope>NUCLEOTIDE SEQUENCE [LARGE SCALE GENOMIC DNA]</scope>
    <source>
        <strain evidence="2">NK-2021</strain>
    </source>
</reference>
<protein>
    <recommendedName>
        <fullName evidence="4">Centromere protein P</fullName>
    </recommendedName>
</protein>
<proteinExistence type="predicted"/>
<accession>A0ABQ7TJV8</accession>
<comment type="caution">
    <text evidence="2">The sequence shown here is derived from an EMBL/GenBank/DDBJ whole genome shotgun (WGS) entry which is preliminary data.</text>
</comment>
<dbReference type="PANTHER" id="PTHR28577">
    <property type="entry name" value="CENTROMERE PROTEIN P"/>
    <property type="match status" value="1"/>
</dbReference>
<dbReference type="PANTHER" id="PTHR28577:SF1">
    <property type="entry name" value="CENTROMERE PROTEIN P"/>
    <property type="match status" value="1"/>
</dbReference>
<evidence type="ECO:0000256" key="1">
    <source>
        <dbReference type="SAM" id="Coils"/>
    </source>
</evidence>
<sequence>MNNNDLQIYKDEIQSLEEEIKILTEEYECSQHASMAYSDGDIMNVMKSSKRKSEEELGHYQSPPDLKTQLELLESDLSFIMKLTGICFTHYSRKPGEKNGTKTTHKYRLSGNCQSVPFQMEFQLVEESQVKKNVSAIVTDLNIIIESEEYADLSKFVSRLVRGMVFHL</sequence>
<evidence type="ECO:0000313" key="3">
    <source>
        <dbReference type="Proteomes" id="UP000826234"/>
    </source>
</evidence>
<keyword evidence="3" id="KW-1185">Reference proteome</keyword>
<feature type="coiled-coil region" evidence="1">
    <location>
        <begin position="6"/>
        <end position="33"/>
    </location>
</feature>
<dbReference type="Pfam" id="PF13096">
    <property type="entry name" value="CENP-P"/>
    <property type="match status" value="1"/>
</dbReference>